<proteinExistence type="predicted"/>
<keyword evidence="2" id="KW-1185">Reference proteome</keyword>
<accession>A0A089LQV5</accession>
<dbReference type="EMBL" id="CP009286">
    <property type="protein sequence ID" value="AIQ63891.1"/>
    <property type="molecule type" value="Genomic_DNA"/>
</dbReference>
<dbReference type="OrthoDB" id="2666080at2"/>
<protein>
    <submittedName>
        <fullName evidence="1">Uncharacterized protein</fullName>
    </submittedName>
</protein>
<name>A0A089LQV5_9BACL</name>
<evidence type="ECO:0000313" key="2">
    <source>
        <dbReference type="Proteomes" id="UP000029507"/>
    </source>
</evidence>
<sequence length="220" mass="25668">MLSKEIEKEVIQYLKQVRLLLFLEKSQTETEEVMSVVDKMPDLEEKVIRRKYLHQESEYTFHQVIYTDMNISVHTYAKVRLRGLYKIALVLGFVDISLVKPTLFNSRLSDQREENLKKGDFLSKQDEELMIRYLQRAQICKTIGSGHEELKELQEALNKLDSIGANIITRKYLSREAEYTRHQAVYEALSINAVTYKKHRIQALTKLAAELGLMHCTGEN</sequence>
<dbReference type="RefSeq" id="WP_038695765.1">
    <property type="nucleotide sequence ID" value="NZ_CP009286.1"/>
</dbReference>
<organism evidence="1 2">
    <name type="scientific">Paenibacillus stellifer</name>
    <dbReference type="NCBI Taxonomy" id="169760"/>
    <lineage>
        <taxon>Bacteria</taxon>
        <taxon>Bacillati</taxon>
        <taxon>Bacillota</taxon>
        <taxon>Bacilli</taxon>
        <taxon>Bacillales</taxon>
        <taxon>Paenibacillaceae</taxon>
        <taxon>Paenibacillus</taxon>
    </lineage>
</organism>
<dbReference type="AlphaFoldDB" id="A0A089LQV5"/>
<gene>
    <name evidence="1" type="ORF">PSTEL_13170</name>
</gene>
<dbReference type="Proteomes" id="UP000029507">
    <property type="component" value="Chromosome"/>
</dbReference>
<dbReference type="KEGG" id="pste:PSTEL_13170"/>
<dbReference type="HOGENOM" id="CLU_1254941_0_0_9"/>
<reference evidence="1 2" key="1">
    <citation type="submission" date="2014-08" db="EMBL/GenBank/DDBJ databases">
        <title>Comparative genomics of the Paenibacillus odorifer group.</title>
        <authorList>
            <person name="den Bakker H.C."/>
            <person name="Tsai Y.-C."/>
            <person name="Martin N."/>
            <person name="Korlach J."/>
            <person name="Wiedmann M."/>
        </authorList>
    </citation>
    <scope>NUCLEOTIDE SEQUENCE [LARGE SCALE GENOMIC DNA]</scope>
    <source>
        <strain evidence="1 2">DSM 14472</strain>
    </source>
</reference>
<evidence type="ECO:0000313" key="1">
    <source>
        <dbReference type="EMBL" id="AIQ63891.1"/>
    </source>
</evidence>